<organism evidence="2 3">
    <name type="scientific">Oikopleura dioica</name>
    <name type="common">Tunicate</name>
    <dbReference type="NCBI Taxonomy" id="34765"/>
    <lineage>
        <taxon>Eukaryota</taxon>
        <taxon>Metazoa</taxon>
        <taxon>Chordata</taxon>
        <taxon>Tunicata</taxon>
        <taxon>Appendicularia</taxon>
        <taxon>Copelata</taxon>
        <taxon>Oikopleuridae</taxon>
        <taxon>Oikopleura</taxon>
    </lineage>
</organism>
<feature type="signal peptide" evidence="1">
    <location>
        <begin position="1"/>
        <end position="19"/>
    </location>
</feature>
<dbReference type="Proteomes" id="UP001158576">
    <property type="component" value="Chromosome 2"/>
</dbReference>
<evidence type="ECO:0000256" key="1">
    <source>
        <dbReference type="SAM" id="SignalP"/>
    </source>
</evidence>
<sequence length="132" mass="14955">MKVFKSLTLFFVASGSAVSREETRSWSCMFDCVGALFRGDVYCSYTWEFESEDYYRCLEPYKEEFDSCIQVDGCLTLGPCWEKCVPPALEGSSDCEDGYENGDLNEREFLRCLVDLSMDAAKCLSDCDPSNP</sequence>
<keyword evidence="1" id="KW-0732">Signal</keyword>
<gene>
    <name evidence="2" type="ORF">OKIOD_LOCUS16544</name>
</gene>
<proteinExistence type="predicted"/>
<evidence type="ECO:0000313" key="2">
    <source>
        <dbReference type="EMBL" id="CAG5113689.1"/>
    </source>
</evidence>
<dbReference type="EMBL" id="OU015567">
    <property type="protein sequence ID" value="CAG5113689.1"/>
    <property type="molecule type" value="Genomic_DNA"/>
</dbReference>
<evidence type="ECO:0000313" key="3">
    <source>
        <dbReference type="Proteomes" id="UP001158576"/>
    </source>
</evidence>
<protein>
    <submittedName>
        <fullName evidence="2">Oidioi.mRNA.OKI2018_I69.chr2.g7779.t1.cds</fullName>
    </submittedName>
</protein>
<accession>A0ABN7TD55</accession>
<reference evidence="2 3" key="1">
    <citation type="submission" date="2021-04" db="EMBL/GenBank/DDBJ databases">
        <authorList>
            <person name="Bliznina A."/>
        </authorList>
    </citation>
    <scope>NUCLEOTIDE SEQUENCE [LARGE SCALE GENOMIC DNA]</scope>
</reference>
<feature type="chain" id="PRO_5046807814" evidence="1">
    <location>
        <begin position="20"/>
        <end position="132"/>
    </location>
</feature>
<name>A0ABN7TD55_OIKDI</name>
<keyword evidence="3" id="KW-1185">Reference proteome</keyword>